<feature type="transmembrane region" description="Helical" evidence="8">
    <location>
        <begin position="400"/>
        <end position="422"/>
    </location>
</feature>
<organism evidence="9 10">
    <name type="scientific">Chromohalobacter canadensis</name>
    <dbReference type="NCBI Taxonomy" id="141389"/>
    <lineage>
        <taxon>Bacteria</taxon>
        <taxon>Pseudomonadati</taxon>
        <taxon>Pseudomonadota</taxon>
        <taxon>Gammaproteobacteria</taxon>
        <taxon>Oceanospirillales</taxon>
        <taxon>Halomonadaceae</taxon>
        <taxon>Chromohalobacter</taxon>
    </lineage>
</organism>
<dbReference type="PANTHER" id="PTHR30472:SF37">
    <property type="entry name" value="FE(3+) DICITRATE TRANSPORT SYSTEM PERMEASE PROTEIN FECD-RELATED"/>
    <property type="match status" value="1"/>
</dbReference>
<evidence type="ECO:0000313" key="10">
    <source>
        <dbReference type="Proteomes" id="UP000219023"/>
    </source>
</evidence>
<dbReference type="GO" id="GO:0033214">
    <property type="term" value="P:siderophore-iron import into cell"/>
    <property type="evidence" value="ECO:0007669"/>
    <property type="project" value="TreeGrafter"/>
</dbReference>
<dbReference type="GO" id="GO:0022857">
    <property type="term" value="F:transmembrane transporter activity"/>
    <property type="evidence" value="ECO:0007669"/>
    <property type="project" value="InterPro"/>
</dbReference>
<feature type="transmembrane region" description="Helical" evidence="8">
    <location>
        <begin position="361"/>
        <end position="380"/>
    </location>
</feature>
<keyword evidence="7 8" id="KW-0472">Membrane</keyword>
<evidence type="ECO:0000256" key="7">
    <source>
        <dbReference type="ARBA" id="ARBA00023136"/>
    </source>
</evidence>
<feature type="transmembrane region" description="Helical" evidence="8">
    <location>
        <begin position="434"/>
        <end position="454"/>
    </location>
</feature>
<feature type="transmembrane region" description="Helical" evidence="8">
    <location>
        <begin position="71"/>
        <end position="88"/>
    </location>
</feature>
<keyword evidence="6 8" id="KW-1133">Transmembrane helix</keyword>
<feature type="transmembrane region" description="Helical" evidence="8">
    <location>
        <begin position="154"/>
        <end position="177"/>
    </location>
</feature>
<feature type="transmembrane region" description="Helical" evidence="8">
    <location>
        <begin position="579"/>
        <end position="605"/>
    </location>
</feature>
<evidence type="ECO:0000313" key="9">
    <source>
        <dbReference type="EMBL" id="SOC54669.1"/>
    </source>
</evidence>
<evidence type="ECO:0000256" key="1">
    <source>
        <dbReference type="ARBA" id="ARBA00004651"/>
    </source>
</evidence>
<dbReference type="InterPro" id="IPR000522">
    <property type="entry name" value="ABC_transptr_permease_BtuC"/>
</dbReference>
<reference evidence="9 10" key="1">
    <citation type="submission" date="2017-08" db="EMBL/GenBank/DDBJ databases">
        <authorList>
            <person name="de Groot N.N."/>
        </authorList>
    </citation>
    <scope>NUCLEOTIDE SEQUENCE [LARGE SCALE GENOMIC DNA]</scope>
    <source>
        <strain evidence="9 10">USBA 855</strain>
    </source>
</reference>
<feature type="transmembrane region" description="Helical" evidence="8">
    <location>
        <begin position="100"/>
        <end position="123"/>
    </location>
</feature>
<feature type="transmembrane region" description="Helical" evidence="8">
    <location>
        <begin position="129"/>
        <end position="147"/>
    </location>
</feature>
<dbReference type="InterPro" id="IPR037294">
    <property type="entry name" value="ABC_BtuC-like"/>
</dbReference>
<comment type="subcellular location">
    <subcellularLocation>
        <location evidence="1">Cell membrane</location>
        <topology evidence="1">Multi-pass membrane protein</topology>
    </subcellularLocation>
</comment>
<dbReference type="OrthoDB" id="9811721at2"/>
<accession>A0A285VKT4</accession>
<name>A0A285VKT4_9GAMM</name>
<comment type="similarity">
    <text evidence="2">Belongs to the binding-protein-dependent transport system permease family. FecCD subfamily.</text>
</comment>
<dbReference type="GO" id="GO:0005886">
    <property type="term" value="C:plasma membrane"/>
    <property type="evidence" value="ECO:0007669"/>
    <property type="project" value="UniProtKB-SubCell"/>
</dbReference>
<feature type="transmembrane region" description="Helical" evidence="8">
    <location>
        <begin position="244"/>
        <end position="275"/>
    </location>
</feature>
<dbReference type="RefSeq" id="WP_097022610.1">
    <property type="nucleotide sequence ID" value="NZ_OBQJ01000004.1"/>
</dbReference>
<dbReference type="PANTHER" id="PTHR30472">
    <property type="entry name" value="FERRIC ENTEROBACTIN TRANSPORT SYSTEM PERMEASE PROTEIN"/>
    <property type="match status" value="1"/>
</dbReference>
<sequence>MSDWISRSLPFPHFMLTPARLCTLLALVCLALSGLSLATQLPVAQWAQALFAPDEGNIDQLLTHYSWLPRWTIALLAGGALGIAGVLMQQVLRNPLAAPTTLGVATGAQLALLLATLFAPGLLVLGREWVALVGGGLAMGLVFALAWRRGLAPMVVVLAGLVVNLYLGAVSTTLILFHQEELRGLMVWGAGSLSQNSWDGVLYLLPRLAIALVLAGLMLRPLAILELDDVNARSLGVSLKHLRLLSLGLAVFITACVVSVIGIIGFIGLAAPAIVRLLGARTLPQRLLWAPILGALLLTTTDQLLQRFSGALPTMIPTGATTAALGAPLLLWLIPRLKLGGDRPHAAPMLTAPRRRHPGRLLMALGLALTVALAASLLLGQNSEGWAWPSWAIWQATHEWRLPRTLAAAGAGTLLALAGTLIQRVTGNPMASPEVVGISGGTAIGLIGVVLFVPGVGLPVLLLAGTLSALATLGVLLLINRRSGFQPERVLLTGIAITALFDPLRSIVLANGDPRTQQLLAWMSGSTYYVDTTLAIVVVVSAVILTLAMQCLSRWLDLLPMGNSSASALGVNVDRARLALLGVVALLTAAATLVVGPLSFVGLLAPHMARLLGAARARAHLLAAALLGALLMVLADWLGRQWLFPQEIPAGLMSSLLGGAYFMWTLRRL</sequence>
<evidence type="ECO:0000256" key="5">
    <source>
        <dbReference type="ARBA" id="ARBA00022692"/>
    </source>
</evidence>
<keyword evidence="3" id="KW-0813">Transport</keyword>
<feature type="transmembrane region" description="Helical" evidence="8">
    <location>
        <begin position="460"/>
        <end position="478"/>
    </location>
</feature>
<dbReference type="AlphaFoldDB" id="A0A285VKT4"/>
<feature type="transmembrane region" description="Helical" evidence="8">
    <location>
        <begin position="201"/>
        <end position="223"/>
    </location>
</feature>
<feature type="transmembrane region" description="Helical" evidence="8">
    <location>
        <begin position="650"/>
        <end position="666"/>
    </location>
</feature>
<feature type="transmembrane region" description="Helical" evidence="8">
    <location>
        <begin position="528"/>
        <end position="548"/>
    </location>
</feature>
<evidence type="ECO:0000256" key="6">
    <source>
        <dbReference type="ARBA" id="ARBA00022989"/>
    </source>
</evidence>
<evidence type="ECO:0000256" key="3">
    <source>
        <dbReference type="ARBA" id="ARBA00022448"/>
    </source>
</evidence>
<evidence type="ECO:0000256" key="4">
    <source>
        <dbReference type="ARBA" id="ARBA00022475"/>
    </source>
</evidence>
<protein>
    <submittedName>
        <fullName evidence="9">Iron complex transport system permease protein</fullName>
    </submittedName>
</protein>
<dbReference type="NCBIfam" id="NF007866">
    <property type="entry name" value="PRK10577.1-2"/>
    <property type="match status" value="1"/>
</dbReference>
<dbReference type="SUPFAM" id="SSF81345">
    <property type="entry name" value="ABC transporter involved in vitamin B12 uptake, BtuC"/>
    <property type="match status" value="2"/>
</dbReference>
<evidence type="ECO:0000256" key="8">
    <source>
        <dbReference type="SAM" id="Phobius"/>
    </source>
</evidence>
<proteinExistence type="inferred from homology"/>
<dbReference type="Proteomes" id="UP000219023">
    <property type="component" value="Unassembled WGS sequence"/>
</dbReference>
<dbReference type="CDD" id="cd06550">
    <property type="entry name" value="TM_ABC_iron-siderophores_like"/>
    <property type="match status" value="2"/>
</dbReference>
<dbReference type="EMBL" id="OBQJ01000004">
    <property type="protein sequence ID" value="SOC54669.1"/>
    <property type="molecule type" value="Genomic_DNA"/>
</dbReference>
<feature type="transmembrane region" description="Helical" evidence="8">
    <location>
        <begin position="617"/>
        <end position="638"/>
    </location>
</feature>
<keyword evidence="5 8" id="KW-0812">Transmembrane</keyword>
<dbReference type="Gene3D" id="1.10.3470.10">
    <property type="entry name" value="ABC transporter involved in vitamin B12 uptake, BtuC"/>
    <property type="match status" value="2"/>
</dbReference>
<evidence type="ECO:0000256" key="2">
    <source>
        <dbReference type="ARBA" id="ARBA00007935"/>
    </source>
</evidence>
<gene>
    <name evidence="9" type="ORF">SAMN05421509_10462</name>
</gene>
<dbReference type="Pfam" id="PF01032">
    <property type="entry name" value="FecCD"/>
    <property type="match status" value="2"/>
</dbReference>
<keyword evidence="4" id="KW-1003">Cell membrane</keyword>